<dbReference type="OrthoDB" id="1917198at2759"/>
<dbReference type="EMBL" id="LVKB01000285">
    <property type="protein sequence ID" value="ORD95500.1"/>
    <property type="molecule type" value="Genomic_DNA"/>
</dbReference>
<comment type="similarity">
    <text evidence="2">Belongs to the FIP1 family.</text>
</comment>
<accession>A0A1X0QIE4</accession>
<evidence type="ECO:0000313" key="8">
    <source>
        <dbReference type="EMBL" id="ORD99516.1"/>
    </source>
</evidence>
<keyword evidence="4" id="KW-0539">Nucleus</keyword>
<sequence>MKEDENYLLDFNSTDSDIDFIIDRPTIYEIDEKSLLTAKAVNLDDVKNKPWDMPGADINDYFNYGFTEKTYKLFCSMENNRQNFVKQNSSNTFNRSSNQSYSKNFNNQPNQNYTKNYNTSDKDYNKRNYNDGYKKNYNDSYKKNYYNDNNKKQFDQNDKVKRGRRF</sequence>
<dbReference type="Proteomes" id="UP000192501">
    <property type="component" value="Unassembled WGS sequence"/>
</dbReference>
<feature type="compositionally biased region" description="Basic and acidic residues" evidence="5">
    <location>
        <begin position="149"/>
        <end position="160"/>
    </location>
</feature>
<comment type="subcellular location">
    <subcellularLocation>
        <location evidence="1">Nucleus</location>
    </subcellularLocation>
</comment>
<dbReference type="GO" id="GO:0005634">
    <property type="term" value="C:nucleus"/>
    <property type="evidence" value="ECO:0007669"/>
    <property type="project" value="UniProtKB-SubCell"/>
</dbReference>
<organism evidence="8 10">
    <name type="scientific">Hepatospora eriocheir</name>
    <dbReference type="NCBI Taxonomy" id="1081669"/>
    <lineage>
        <taxon>Eukaryota</taxon>
        <taxon>Fungi</taxon>
        <taxon>Fungi incertae sedis</taxon>
        <taxon>Microsporidia</taxon>
        <taxon>Hepatosporidae</taxon>
        <taxon>Hepatospora</taxon>
    </lineage>
</organism>
<name>A0A1X0QIE4_9MICR</name>
<evidence type="ECO:0000259" key="6">
    <source>
        <dbReference type="Pfam" id="PF05182"/>
    </source>
</evidence>
<evidence type="ECO:0000256" key="3">
    <source>
        <dbReference type="ARBA" id="ARBA00022664"/>
    </source>
</evidence>
<evidence type="ECO:0000256" key="5">
    <source>
        <dbReference type="SAM" id="MobiDB-lite"/>
    </source>
</evidence>
<dbReference type="GO" id="GO:0006397">
    <property type="term" value="P:mRNA processing"/>
    <property type="evidence" value="ECO:0007669"/>
    <property type="project" value="UniProtKB-KW"/>
</dbReference>
<feature type="domain" description="Pre-mRNA polyadenylation factor Fip1" evidence="6">
    <location>
        <begin position="41"/>
        <end position="79"/>
    </location>
</feature>
<dbReference type="Proteomes" id="UP000192356">
    <property type="component" value="Unassembled WGS sequence"/>
</dbReference>
<feature type="region of interest" description="Disordered" evidence="5">
    <location>
        <begin position="88"/>
        <end position="166"/>
    </location>
</feature>
<feature type="compositionally biased region" description="Polar residues" evidence="5">
    <location>
        <begin position="88"/>
        <end position="119"/>
    </location>
</feature>
<dbReference type="EMBL" id="LTAI01000176">
    <property type="protein sequence ID" value="ORD99516.1"/>
    <property type="molecule type" value="Genomic_DNA"/>
</dbReference>
<dbReference type="AlphaFoldDB" id="A0A1X0QIE4"/>
<keyword evidence="3" id="KW-0507">mRNA processing</keyword>
<keyword evidence="9" id="KW-1185">Reference proteome</keyword>
<evidence type="ECO:0000256" key="2">
    <source>
        <dbReference type="ARBA" id="ARBA00007459"/>
    </source>
</evidence>
<feature type="compositionally biased region" description="Basic and acidic residues" evidence="5">
    <location>
        <begin position="120"/>
        <end position="142"/>
    </location>
</feature>
<comment type="caution">
    <text evidence="8">The sequence shown here is derived from an EMBL/GenBank/DDBJ whole genome shotgun (WGS) entry which is preliminary data.</text>
</comment>
<evidence type="ECO:0000313" key="7">
    <source>
        <dbReference type="EMBL" id="ORD95500.1"/>
    </source>
</evidence>
<dbReference type="Pfam" id="PF05182">
    <property type="entry name" value="Fip1"/>
    <property type="match status" value="1"/>
</dbReference>
<evidence type="ECO:0000313" key="9">
    <source>
        <dbReference type="Proteomes" id="UP000192356"/>
    </source>
</evidence>
<evidence type="ECO:0000256" key="1">
    <source>
        <dbReference type="ARBA" id="ARBA00004123"/>
    </source>
</evidence>
<protein>
    <submittedName>
        <fullName evidence="8">FIP1</fullName>
    </submittedName>
</protein>
<dbReference type="VEuPathDB" id="MicrosporidiaDB:A0H76_724"/>
<dbReference type="VEuPathDB" id="MicrosporidiaDB:HERIO_2449"/>
<gene>
    <name evidence="8" type="primary">FIP1</name>
    <name evidence="8" type="ORF">A0H76_724</name>
    <name evidence="7" type="ORF">HERIO_2449</name>
</gene>
<proteinExistence type="inferred from homology"/>
<reference evidence="9 10" key="1">
    <citation type="journal article" date="2017" name="Environ. Microbiol.">
        <title>Decay of the glycolytic pathway and adaptation to intranuclear parasitism within Enterocytozoonidae microsporidia.</title>
        <authorList>
            <person name="Wiredu Boakye D."/>
            <person name="Jaroenlak P."/>
            <person name="Prachumwat A."/>
            <person name="Williams T.A."/>
            <person name="Bateman K.S."/>
            <person name="Itsathitphaisarn O."/>
            <person name="Sritunyalucksana K."/>
            <person name="Paszkiewicz K.H."/>
            <person name="Moore K.A."/>
            <person name="Stentiford G.D."/>
            <person name="Williams B.A."/>
        </authorList>
    </citation>
    <scope>NUCLEOTIDE SEQUENCE [LARGE SCALE GENOMIC DNA]</scope>
    <source>
        <strain evidence="8">Canceri</strain>
        <strain evidence="10">canceri</strain>
        <strain evidence="7 9">GB1</strain>
    </source>
</reference>
<dbReference type="InterPro" id="IPR007854">
    <property type="entry name" value="Fip1_dom"/>
</dbReference>
<evidence type="ECO:0000313" key="10">
    <source>
        <dbReference type="Proteomes" id="UP000192501"/>
    </source>
</evidence>
<evidence type="ECO:0000256" key="4">
    <source>
        <dbReference type="ARBA" id="ARBA00023242"/>
    </source>
</evidence>